<dbReference type="Gene3D" id="2.170.130.10">
    <property type="entry name" value="TonB-dependent receptor, plug domain"/>
    <property type="match status" value="1"/>
</dbReference>
<dbReference type="OrthoDB" id="9762903at2"/>
<keyword evidence="6 11" id="KW-0798">TonB box</keyword>
<feature type="domain" description="TonB-dependent receptor plug" evidence="13">
    <location>
        <begin position="51"/>
        <end position="141"/>
    </location>
</feature>
<keyword evidence="7 10" id="KW-0472">Membrane</keyword>
<evidence type="ECO:0000256" key="1">
    <source>
        <dbReference type="ARBA" id="ARBA00004571"/>
    </source>
</evidence>
<evidence type="ECO:0000256" key="10">
    <source>
        <dbReference type="PROSITE-ProRule" id="PRU01360"/>
    </source>
</evidence>
<evidence type="ECO:0000256" key="8">
    <source>
        <dbReference type="ARBA" id="ARBA00023170"/>
    </source>
</evidence>
<protein>
    <submittedName>
        <fullName evidence="14">TonB-dependent receptor</fullName>
    </submittedName>
</protein>
<evidence type="ECO:0000259" key="13">
    <source>
        <dbReference type="Pfam" id="PF07715"/>
    </source>
</evidence>
<dbReference type="InterPro" id="IPR039426">
    <property type="entry name" value="TonB-dep_rcpt-like"/>
</dbReference>
<evidence type="ECO:0000256" key="9">
    <source>
        <dbReference type="ARBA" id="ARBA00023237"/>
    </source>
</evidence>
<dbReference type="InterPro" id="IPR012910">
    <property type="entry name" value="Plug_dom"/>
</dbReference>
<keyword evidence="5" id="KW-0732">Signal</keyword>
<evidence type="ECO:0000256" key="5">
    <source>
        <dbReference type="ARBA" id="ARBA00022729"/>
    </source>
</evidence>
<evidence type="ECO:0000313" key="15">
    <source>
        <dbReference type="Proteomes" id="UP000286715"/>
    </source>
</evidence>
<organism evidence="14 15">
    <name type="scientific">Thermaurantimonas aggregans</name>
    <dbReference type="NCBI Taxonomy" id="2173829"/>
    <lineage>
        <taxon>Bacteria</taxon>
        <taxon>Pseudomonadati</taxon>
        <taxon>Bacteroidota</taxon>
        <taxon>Flavobacteriia</taxon>
        <taxon>Flavobacteriales</taxon>
        <taxon>Schleiferiaceae</taxon>
        <taxon>Thermaurantimonas</taxon>
    </lineage>
</organism>
<dbReference type="InterPro" id="IPR037066">
    <property type="entry name" value="Plug_dom_sf"/>
</dbReference>
<name>A0A401XJW3_9FLAO</name>
<dbReference type="GO" id="GO:0009279">
    <property type="term" value="C:cell outer membrane"/>
    <property type="evidence" value="ECO:0007669"/>
    <property type="project" value="UniProtKB-SubCell"/>
</dbReference>
<dbReference type="Pfam" id="PF07715">
    <property type="entry name" value="Plug"/>
    <property type="match status" value="1"/>
</dbReference>
<dbReference type="AlphaFoldDB" id="A0A401XJW3"/>
<reference evidence="14 15" key="1">
    <citation type="submission" date="2018-11" db="EMBL/GenBank/DDBJ databases">
        <title>Schleiferia aggregans sp. nov., a moderately thermophilic heterotrophic bacterium isolated from microbial mats at a terrestrial hot spring.</title>
        <authorList>
            <person name="Iino T."/>
            <person name="Ohkuma M."/>
            <person name="Haruta S."/>
        </authorList>
    </citation>
    <scope>NUCLEOTIDE SEQUENCE [LARGE SCALE GENOMIC DNA]</scope>
    <source>
        <strain evidence="14 15">LA</strain>
    </source>
</reference>
<dbReference type="EMBL" id="BHZE01000005">
    <property type="protein sequence ID" value="GCD77306.1"/>
    <property type="molecule type" value="Genomic_DNA"/>
</dbReference>
<keyword evidence="4 10" id="KW-0812">Transmembrane</keyword>
<comment type="similarity">
    <text evidence="10 11">Belongs to the TonB-dependent receptor family.</text>
</comment>
<dbReference type="SUPFAM" id="SSF56935">
    <property type="entry name" value="Porins"/>
    <property type="match status" value="1"/>
</dbReference>
<dbReference type="PANTHER" id="PTHR30069:SF29">
    <property type="entry name" value="HEMOGLOBIN AND HEMOGLOBIN-HAPTOGLOBIN-BINDING PROTEIN 1-RELATED"/>
    <property type="match status" value="1"/>
</dbReference>
<dbReference type="Pfam" id="PF00593">
    <property type="entry name" value="TonB_dep_Rec_b-barrel"/>
    <property type="match status" value="1"/>
</dbReference>
<keyword evidence="15" id="KW-1185">Reference proteome</keyword>
<dbReference type="RefSeq" id="WP_124397365.1">
    <property type="nucleotide sequence ID" value="NZ_BHZE01000005.1"/>
</dbReference>
<keyword evidence="8 14" id="KW-0675">Receptor</keyword>
<evidence type="ECO:0000256" key="6">
    <source>
        <dbReference type="ARBA" id="ARBA00023077"/>
    </source>
</evidence>
<dbReference type="GO" id="GO:0044718">
    <property type="term" value="P:siderophore transmembrane transport"/>
    <property type="evidence" value="ECO:0007669"/>
    <property type="project" value="TreeGrafter"/>
</dbReference>
<dbReference type="InterPro" id="IPR036942">
    <property type="entry name" value="Beta-barrel_TonB_sf"/>
</dbReference>
<evidence type="ECO:0000256" key="11">
    <source>
        <dbReference type="RuleBase" id="RU003357"/>
    </source>
</evidence>
<feature type="domain" description="TonB-dependent receptor-like beta-barrel" evidence="12">
    <location>
        <begin position="199"/>
        <end position="597"/>
    </location>
</feature>
<dbReference type="PROSITE" id="PS52016">
    <property type="entry name" value="TONB_DEPENDENT_REC_3"/>
    <property type="match status" value="1"/>
</dbReference>
<dbReference type="InterPro" id="IPR000531">
    <property type="entry name" value="Beta-barrel_TonB"/>
</dbReference>
<keyword evidence="2 10" id="KW-0813">Transport</keyword>
<dbReference type="Proteomes" id="UP000286715">
    <property type="component" value="Unassembled WGS sequence"/>
</dbReference>
<evidence type="ECO:0000259" key="12">
    <source>
        <dbReference type="Pfam" id="PF00593"/>
    </source>
</evidence>
<evidence type="ECO:0000256" key="4">
    <source>
        <dbReference type="ARBA" id="ARBA00022692"/>
    </source>
</evidence>
<gene>
    <name evidence="14" type="ORF">JCM31826_07880</name>
</gene>
<proteinExistence type="inferred from homology"/>
<evidence type="ECO:0000256" key="2">
    <source>
        <dbReference type="ARBA" id="ARBA00022448"/>
    </source>
</evidence>
<comment type="subcellular location">
    <subcellularLocation>
        <location evidence="1 10">Cell outer membrane</location>
        <topology evidence="1 10">Multi-pass membrane protein</topology>
    </subcellularLocation>
</comment>
<accession>A0A401XJW3</accession>
<dbReference type="PANTHER" id="PTHR30069">
    <property type="entry name" value="TONB-DEPENDENT OUTER MEMBRANE RECEPTOR"/>
    <property type="match status" value="1"/>
</dbReference>
<sequence>MNGLNYILGAWLLSWALCSQHTYLPEVDVRASRIHLSTSGFMEFSPDSSLLKNKAFLEVTDLLRYSLPAVVRQYGPGMITTFRVRGLASEHFKVVWNGLSINNPAMGLFDFSGVPGFAFDQLSIYQGNMAGFYGSGAGSGALLLGSKPVAEAIEASAISSIGSFGYRQAGVMAGTNMGRFSTKISINQHLASNDFEYINLSRQRQRLSNGSYIHTNATLDFGYKIDERLRLHMAVWKQRSFINIPPSRVESRFNTSRQWNDNLRTVLLLTGRAGLVHYSTGVGYISEKIVYQNDLLRTTDSSEVKGVQTFFRGQTTFNKTWNVLFNTELSHYNAPSKLRAEGAQQTLAIASTTVEHWIHRKIRLALTARQEWMDGNWAPSVFRLSGEKFLNALKFSISAGNHFRWPTLNERFWTPGGNPDLQSESGYTAELGLRYRQKWKLLDVEINAQPFAQQINQLILWQPVGAFWSPINVQSAQSAGVEVRAESRVQLKDRNTVNFQINYCFNRTEITKAEGAMSSTVGKQLIYSPLHIANFSLGYTFNTWQYLASSHVQGAQHTLSDNHPSGLLKGFAVFNTLINKEITRKNFNLSIGIEVRNIFNTEYQMVAQRPMPGREYRLNLLIRYYQPKTRNL</sequence>
<evidence type="ECO:0000256" key="3">
    <source>
        <dbReference type="ARBA" id="ARBA00022452"/>
    </source>
</evidence>
<keyword evidence="9 10" id="KW-0998">Cell outer membrane</keyword>
<keyword evidence="3 10" id="KW-1134">Transmembrane beta strand</keyword>
<evidence type="ECO:0000256" key="7">
    <source>
        <dbReference type="ARBA" id="ARBA00023136"/>
    </source>
</evidence>
<dbReference type="GO" id="GO:0015344">
    <property type="term" value="F:siderophore uptake transmembrane transporter activity"/>
    <property type="evidence" value="ECO:0007669"/>
    <property type="project" value="TreeGrafter"/>
</dbReference>
<dbReference type="Gene3D" id="2.40.170.20">
    <property type="entry name" value="TonB-dependent receptor, beta-barrel domain"/>
    <property type="match status" value="1"/>
</dbReference>
<evidence type="ECO:0000313" key="14">
    <source>
        <dbReference type="EMBL" id="GCD77306.1"/>
    </source>
</evidence>
<comment type="caution">
    <text evidence="14">The sequence shown here is derived from an EMBL/GenBank/DDBJ whole genome shotgun (WGS) entry which is preliminary data.</text>
</comment>